<gene>
    <name evidence="7" type="ORF">GW7_17979</name>
</gene>
<dbReference type="PRINTS" id="PR00258">
    <property type="entry name" value="SPERACTRCPTR"/>
</dbReference>
<feature type="region of interest" description="Disordered" evidence="5">
    <location>
        <begin position="207"/>
        <end position="251"/>
    </location>
</feature>
<evidence type="ECO:0000313" key="7">
    <source>
        <dbReference type="EMBL" id="EHB05328.1"/>
    </source>
</evidence>
<protein>
    <submittedName>
        <fullName evidence="7">Scavenger receptor cysteine-rich type 1 protein M130</fullName>
    </submittedName>
</protein>
<keyword evidence="3 4" id="KW-1015">Disulfide bond</keyword>
<proteinExistence type="predicted"/>
<evidence type="ECO:0000313" key="8">
    <source>
        <dbReference type="Proteomes" id="UP000006813"/>
    </source>
</evidence>
<feature type="domain" description="SRCR" evidence="6">
    <location>
        <begin position="417"/>
        <end position="519"/>
    </location>
</feature>
<dbReference type="SUPFAM" id="SSF56487">
    <property type="entry name" value="SRCR-like"/>
    <property type="match status" value="5"/>
</dbReference>
<sequence length="725" mass="78108">QLHLVDGGHCCAGRVEILHQGSWATICGIGWSTSDASVVCRQLGCRVAPIPINASIFGIRPDSIQLNGLGCTGEETHVWPCPTWSWRQHNCSRWLEAGVFCSESPQLRLVDGGHRCAGRVEILYQGSWGTICDFYWKKSDGQVVCTQLRCGEALDIIHSAHLGPGSGPILMNLLDCTGEETHVRKCPSLGWPKAFCDHQQDAGVICSEEEKRHRNRHRDNSHRKTEAGTEVLHPQARTPPGRQRQQQEEEERMMLPWTLQSRNPSCRQFQSWGAVRLRLSWGTCPSERTLDRCGLKRSGVRGRSPSSGSAPERPVLEAAASMVGLLNLSAQVVCCQLGCEVTLSTLTGARSVGGGDGEIRTDRFHSSGAESSLWSCHVRALGVPACAPGNAASVVCSGNQTQLLPQCKDSLSDPAGSAASEGERGSCCAGRVEILHQDSWGTICDDSWDLRDAHVVFRQLDCGVALNATASAHFGQGSGPIWLDELSCTGEESHVWKCLSWGRGQHGCRHKEDAGVICSGLCSQGPQHGRSRESPGWPLTISVWCSPMEATTLSVIFIQLGCQDSGTLNSDVPAREVLPNCLLLQVPDPRAAQLWPLHRYCSPPCLPQGSWGLLPSTRAGRGAAAAFPDREKLRLRGGDSVCSGRVEVWHEGSWGTVCDGSWGLAEVCQQLGCGPAMDTLGEAAFGPGNGSIWLDEVQCRGGEPSLWALPGCPGDRATASMKTQA</sequence>
<dbReference type="InterPro" id="IPR001190">
    <property type="entry name" value="SRCR"/>
</dbReference>
<dbReference type="GO" id="GO:0009897">
    <property type="term" value="C:external side of plasma membrane"/>
    <property type="evidence" value="ECO:0007669"/>
    <property type="project" value="TreeGrafter"/>
</dbReference>
<feature type="domain" description="SRCR" evidence="6">
    <location>
        <begin position="2"/>
        <end position="102"/>
    </location>
</feature>
<feature type="disulfide bond" evidence="4">
    <location>
        <begin position="40"/>
        <end position="101"/>
    </location>
</feature>
<feature type="domain" description="SRCR" evidence="6">
    <location>
        <begin position="633"/>
        <end position="725"/>
    </location>
</feature>
<feature type="disulfide bond" evidence="4">
    <location>
        <begin position="444"/>
        <end position="508"/>
    </location>
</feature>
<feature type="disulfide bond" evidence="4">
    <location>
        <begin position="71"/>
        <end position="81"/>
    </location>
</feature>
<feature type="domain" description="SRCR" evidence="6">
    <location>
        <begin position="107"/>
        <end position="207"/>
    </location>
</feature>
<feature type="disulfide bond" evidence="4">
    <location>
        <begin position="145"/>
        <end position="206"/>
    </location>
</feature>
<dbReference type="PROSITE" id="PS50287">
    <property type="entry name" value="SRCR_2"/>
    <property type="match status" value="5"/>
</dbReference>
<feature type="non-terminal residue" evidence="7">
    <location>
        <position position="1"/>
    </location>
</feature>
<dbReference type="EMBL" id="JH168797">
    <property type="protein sequence ID" value="EHB05328.1"/>
    <property type="molecule type" value="Genomic_DNA"/>
</dbReference>
<name>G5B7R7_HETGA</name>
<evidence type="ECO:0000256" key="5">
    <source>
        <dbReference type="SAM" id="MobiDB-lite"/>
    </source>
</evidence>
<feature type="disulfide bond" evidence="4">
    <location>
        <begin position="132"/>
        <end position="196"/>
    </location>
</feature>
<keyword evidence="1" id="KW-0732">Signal</keyword>
<evidence type="ECO:0000256" key="4">
    <source>
        <dbReference type="PROSITE-ProRule" id="PRU00196"/>
    </source>
</evidence>
<feature type="domain" description="SRCR" evidence="6">
    <location>
        <begin position="277"/>
        <end position="397"/>
    </location>
</feature>
<feature type="disulfide bond" evidence="4">
    <location>
        <begin position="27"/>
        <end position="91"/>
    </location>
</feature>
<feature type="disulfide bond" evidence="4">
    <location>
        <begin position="176"/>
        <end position="186"/>
    </location>
</feature>
<evidence type="ECO:0000256" key="2">
    <source>
        <dbReference type="ARBA" id="ARBA00022737"/>
    </source>
</evidence>
<dbReference type="Gene3D" id="3.10.250.10">
    <property type="entry name" value="SRCR-like domain"/>
    <property type="match status" value="5"/>
</dbReference>
<evidence type="ECO:0000256" key="3">
    <source>
        <dbReference type="ARBA" id="ARBA00023157"/>
    </source>
</evidence>
<comment type="caution">
    <text evidence="4">Lacks conserved residue(s) required for the propagation of feature annotation.</text>
</comment>
<accession>G5B7R7</accession>
<dbReference type="Proteomes" id="UP000006813">
    <property type="component" value="Unassembled WGS sequence"/>
</dbReference>
<organism evidence="7 8">
    <name type="scientific">Heterocephalus glaber</name>
    <name type="common">Naked mole rat</name>
    <dbReference type="NCBI Taxonomy" id="10181"/>
    <lineage>
        <taxon>Eukaryota</taxon>
        <taxon>Metazoa</taxon>
        <taxon>Chordata</taxon>
        <taxon>Craniata</taxon>
        <taxon>Vertebrata</taxon>
        <taxon>Euteleostomi</taxon>
        <taxon>Mammalia</taxon>
        <taxon>Eutheria</taxon>
        <taxon>Euarchontoglires</taxon>
        <taxon>Glires</taxon>
        <taxon>Rodentia</taxon>
        <taxon>Hystricomorpha</taxon>
        <taxon>Bathyergidae</taxon>
        <taxon>Heterocephalus</taxon>
    </lineage>
</organism>
<keyword evidence="2" id="KW-0677">Repeat</keyword>
<dbReference type="AlphaFoldDB" id="G5B7R7"/>
<dbReference type="Pfam" id="PF00530">
    <property type="entry name" value="SRCR"/>
    <property type="match status" value="5"/>
</dbReference>
<evidence type="ECO:0000259" key="6">
    <source>
        <dbReference type="PROSITE" id="PS50287"/>
    </source>
</evidence>
<evidence type="ECO:0000256" key="1">
    <source>
        <dbReference type="ARBA" id="ARBA00022729"/>
    </source>
</evidence>
<dbReference type="InParanoid" id="G5B7R7"/>
<keyword evidence="7" id="KW-0675">Receptor</keyword>
<dbReference type="SMART" id="SM00202">
    <property type="entry name" value="SR"/>
    <property type="match status" value="5"/>
</dbReference>
<dbReference type="PANTHER" id="PTHR19331">
    <property type="entry name" value="SCAVENGER RECEPTOR DOMAIN-CONTAINING"/>
    <property type="match status" value="1"/>
</dbReference>
<dbReference type="STRING" id="10181.G5B7R7"/>
<feature type="disulfide bond" evidence="4">
    <location>
        <begin position="488"/>
        <end position="498"/>
    </location>
</feature>
<dbReference type="FunFam" id="3.10.250.10:FF:000009">
    <property type="entry name" value="WC1"/>
    <property type="match status" value="4"/>
</dbReference>
<dbReference type="InterPro" id="IPR036772">
    <property type="entry name" value="SRCR-like_dom_sf"/>
</dbReference>
<reference evidence="7 8" key="1">
    <citation type="journal article" date="2011" name="Nature">
        <title>Genome sequencing reveals insights into physiology and longevity of the naked mole rat.</title>
        <authorList>
            <person name="Kim E.B."/>
            <person name="Fang X."/>
            <person name="Fushan A.A."/>
            <person name="Huang Z."/>
            <person name="Lobanov A.V."/>
            <person name="Han L."/>
            <person name="Marino S.M."/>
            <person name="Sun X."/>
            <person name="Turanov A.A."/>
            <person name="Yang P."/>
            <person name="Yim S.H."/>
            <person name="Zhao X."/>
            <person name="Kasaikina M.V."/>
            <person name="Stoletzki N."/>
            <person name="Peng C."/>
            <person name="Polak P."/>
            <person name="Xiong Z."/>
            <person name="Kiezun A."/>
            <person name="Zhu Y."/>
            <person name="Chen Y."/>
            <person name="Kryukov G.V."/>
            <person name="Zhang Q."/>
            <person name="Peshkin L."/>
            <person name="Yang L."/>
            <person name="Bronson R.T."/>
            <person name="Buffenstein R."/>
            <person name="Wang B."/>
            <person name="Han C."/>
            <person name="Li Q."/>
            <person name="Chen L."/>
            <person name="Zhao W."/>
            <person name="Sunyaev S.R."/>
            <person name="Park T.J."/>
            <person name="Zhang G."/>
            <person name="Wang J."/>
            <person name="Gladyshev V.N."/>
        </authorList>
    </citation>
    <scope>NUCLEOTIDE SEQUENCE [LARGE SCALE GENOMIC DNA]</scope>
</reference>
<dbReference type="PANTHER" id="PTHR19331:SF468">
    <property type="entry name" value="SCAVENGER RECEPTOR CYSTEINE-RICH TYPE 1 PROTEIN M160"/>
    <property type="match status" value="1"/>
</dbReference>